<dbReference type="OrthoDB" id="5389988at2"/>
<evidence type="ECO:0000256" key="1">
    <source>
        <dbReference type="SAM" id="MobiDB-lite"/>
    </source>
</evidence>
<dbReference type="RefSeq" id="WP_057822539.1">
    <property type="nucleotide sequence ID" value="NZ_AZEC01000031.1"/>
</dbReference>
<evidence type="ECO:0000313" key="2">
    <source>
        <dbReference type="EMBL" id="KRL07752.1"/>
    </source>
</evidence>
<keyword evidence="3" id="KW-1185">Reference proteome</keyword>
<dbReference type="Pfam" id="PF09709">
    <property type="entry name" value="Cas_Csd1"/>
    <property type="match status" value="1"/>
</dbReference>
<organism evidence="2 3">
    <name type="scientific">Schleiferilactobacillus perolens DSM 12744</name>
    <dbReference type="NCBI Taxonomy" id="1423792"/>
    <lineage>
        <taxon>Bacteria</taxon>
        <taxon>Bacillati</taxon>
        <taxon>Bacillota</taxon>
        <taxon>Bacilli</taxon>
        <taxon>Lactobacillales</taxon>
        <taxon>Lactobacillaceae</taxon>
        <taxon>Schleiferilactobacillus</taxon>
    </lineage>
</organism>
<dbReference type="STRING" id="1423792.FD09_GL002029"/>
<gene>
    <name evidence="2" type="ORF">FD09_GL002029</name>
</gene>
<feature type="compositionally biased region" description="Basic and acidic residues" evidence="1">
    <location>
        <begin position="609"/>
        <end position="626"/>
    </location>
</feature>
<evidence type="ECO:0000313" key="3">
    <source>
        <dbReference type="Proteomes" id="UP000051330"/>
    </source>
</evidence>
<dbReference type="NCBIfam" id="TIGR01863">
    <property type="entry name" value="cas_Csd1"/>
    <property type="match status" value="1"/>
</dbReference>
<comment type="caution">
    <text evidence="2">The sequence shown here is derived from an EMBL/GenBank/DDBJ whole genome shotgun (WGS) entry which is preliminary data.</text>
</comment>
<name>A0A0R1MVV5_9LACO</name>
<dbReference type="Proteomes" id="UP000051330">
    <property type="component" value="Unassembled WGS sequence"/>
</dbReference>
<proteinExistence type="predicted"/>
<accession>A0A0R1MVV5</accession>
<dbReference type="EMBL" id="AZEC01000031">
    <property type="protein sequence ID" value="KRL07752.1"/>
    <property type="molecule type" value="Genomic_DNA"/>
</dbReference>
<sequence length="634" mass="71388">MSVFQELINVYDNNAEDAGVFKSGADFTLLPLAHVSVKVPIQVTLTSTGNFLSAMALPKEDQLTVIPATSESATRSSNPDPMPLQDKVRYCAGDFADSLANKKEQEKAREDHQWYTALLGGWAESTDVPQTVRVIYRYILQDSLLDDLLREFQGDDKTRKSVEKGDPYIRFRVDTLPDPWSDQTMFRSWTSYYLTQQQAQGNDIGIDYLTGRAEPTTKLNEKNINPATSGAKLVSANDSGGYTYRGMFTDDDFYSIGYAQSQKITHALKWLIQRQGIQRDSRVFLFWTRGDDSALVASMKILATNDPRVAMYQHAQKKQQTDTGADVAQSFRERLLGYTAEISDGRPINVMFLDAATTGRMAVVYYDLLQSDLLKDNVMRWGDQARIVRYWRGQPTDVVPTLMQVIRGAYSVGKEGTRFATLAKRAMSRLLPAIIHARPIPEDIFAAFQRHIMRPLSYLSGGIDTGTGLGNWYTDVLRFSAVANYNRKGVDSMTLDPTSTDRSYLYGRLVAVANAAEQAAIHDAKKRGGAQSDRTTTAIRFLTNVSERPATTWNRIWLAVNRSYLDRMNGAQRYYYTKQMNEIMNLLPNQEDDTALGPLFPIGFAHQSEAMHQRAQEKAKARKDETQDTQDANE</sequence>
<evidence type="ECO:0008006" key="4">
    <source>
        <dbReference type="Google" id="ProtNLM"/>
    </source>
</evidence>
<dbReference type="InterPro" id="IPR010144">
    <property type="entry name" value="CRISPR-assoc_prot_Csd1-typ"/>
</dbReference>
<dbReference type="PATRIC" id="fig|1423792.3.peg.2059"/>
<feature type="region of interest" description="Disordered" evidence="1">
    <location>
        <begin position="609"/>
        <end position="634"/>
    </location>
</feature>
<protein>
    <recommendedName>
        <fullName evidence="4">Type I-C CRISPR-associated protein Cas8c/Csd1</fullName>
    </recommendedName>
</protein>
<dbReference type="AlphaFoldDB" id="A0A0R1MVV5"/>
<reference evidence="2 3" key="1">
    <citation type="journal article" date="2015" name="Genome Announc.">
        <title>Expanding the biotechnology potential of lactobacilli through comparative genomics of 213 strains and associated genera.</title>
        <authorList>
            <person name="Sun Z."/>
            <person name="Harris H.M."/>
            <person name="McCann A."/>
            <person name="Guo C."/>
            <person name="Argimon S."/>
            <person name="Zhang W."/>
            <person name="Yang X."/>
            <person name="Jeffery I.B."/>
            <person name="Cooney J.C."/>
            <person name="Kagawa T.F."/>
            <person name="Liu W."/>
            <person name="Song Y."/>
            <person name="Salvetti E."/>
            <person name="Wrobel A."/>
            <person name="Rasinkangas P."/>
            <person name="Parkhill J."/>
            <person name="Rea M.C."/>
            <person name="O'Sullivan O."/>
            <person name="Ritari J."/>
            <person name="Douillard F.P."/>
            <person name="Paul Ross R."/>
            <person name="Yang R."/>
            <person name="Briner A.E."/>
            <person name="Felis G.E."/>
            <person name="de Vos W.M."/>
            <person name="Barrangou R."/>
            <person name="Klaenhammer T.R."/>
            <person name="Caufield P.W."/>
            <person name="Cui Y."/>
            <person name="Zhang H."/>
            <person name="O'Toole P.W."/>
        </authorList>
    </citation>
    <scope>NUCLEOTIDE SEQUENCE [LARGE SCALE GENOMIC DNA]</scope>
    <source>
        <strain evidence="2 3">DSM 12744</strain>
    </source>
</reference>